<reference evidence="2 3" key="1">
    <citation type="journal article" date="2010" name="BMC Genomics">
        <title>Genome analysis and comparative genomics of a Giardia intestinalis assemblage E isolate.</title>
        <authorList>
            <person name="Jerlstrom-Hultqvist J."/>
            <person name="Franzen O."/>
            <person name="Ankarklev J."/>
            <person name="Xu F."/>
            <person name="Nohynkova E."/>
            <person name="Andersson J.O."/>
            <person name="Svard S.G."/>
            <person name="Andersson B."/>
        </authorList>
    </citation>
    <scope>NUCLEOTIDE SEQUENCE [LARGE SCALE GENOMIC DNA]</scope>
    <source>
        <strain evidence="2 3">P15</strain>
    </source>
</reference>
<evidence type="ECO:0000313" key="2">
    <source>
        <dbReference type="EMBL" id="EFO65231.1"/>
    </source>
</evidence>
<dbReference type="VEuPathDB" id="GiardiaDB:GLP15_1641"/>
<dbReference type="OMA" id="CICSSTR"/>
<proteinExistence type="predicted"/>
<protein>
    <submittedName>
        <fullName evidence="2">Uncharacterized protein</fullName>
    </submittedName>
</protein>
<accession>E1EX51</accession>
<dbReference type="Proteomes" id="UP000008974">
    <property type="component" value="Unassembled WGS sequence"/>
</dbReference>
<evidence type="ECO:0000313" key="3">
    <source>
        <dbReference type="Proteomes" id="UP000008974"/>
    </source>
</evidence>
<feature type="compositionally biased region" description="Low complexity" evidence="1">
    <location>
        <begin position="411"/>
        <end position="429"/>
    </location>
</feature>
<comment type="caution">
    <text evidence="2">The sequence shown here is derived from an EMBL/GenBank/DDBJ whole genome shotgun (WGS) entry which is preliminary data.</text>
</comment>
<gene>
    <name evidence="2" type="ORF">GLP15_1641</name>
</gene>
<sequence length="491" mass="52023">MSDSLPVCAYKTLGVPIGCEDDNLIDSTYHSSRKLPVSEHATPEERDAVVRTIFLRRLSYACICSSTRRSIYHQVSKLISDLSKDPVSAKVITAEPQISWTDDNVRANYWKIWAKTVVQGPVGFASINKARWFDPTILRGFLSYASVTITAKLTISITAHFYKANQTALSIETMRLEKVATSAGNAILLGSSQAGADMLKSSIGDISDTALEQLAPLAGLLRCSTGTNVPKKIEVKSSQQITSSALRDAFTDDTIMDLTASLIESAGAVIGTTEAEVIDSITKKYPGLTGLELSISNVDINASIPEHHMFSSEAGSVVVLQVPVAVQGYKWDQTLRYVLVNLLTGNMCGTAGVSRSKQGIGKFAALFKGKGKGRDKHKEPAHETSISGSVSKPDTTSSTQVEEQTPASPKPVSETATAPTVVSSAASPPQLKTISSPPPPAVVTPSKPPAPATPTAAVDASKPASDTKPAGTFFINKKILGPIDSDTSSSD</sequence>
<feature type="compositionally biased region" description="Polar residues" evidence="1">
    <location>
        <begin position="384"/>
        <end position="407"/>
    </location>
</feature>
<feature type="region of interest" description="Disordered" evidence="1">
    <location>
        <begin position="370"/>
        <end position="472"/>
    </location>
</feature>
<dbReference type="EMBL" id="ACVC01000036">
    <property type="protein sequence ID" value="EFO65231.1"/>
    <property type="molecule type" value="Genomic_DNA"/>
</dbReference>
<dbReference type="AlphaFoldDB" id="E1EX51"/>
<dbReference type="OrthoDB" id="10257953at2759"/>
<evidence type="ECO:0000256" key="1">
    <source>
        <dbReference type="SAM" id="MobiDB-lite"/>
    </source>
</evidence>
<name>E1EX51_GIAIA</name>
<organism evidence="2 3">
    <name type="scientific">Giardia intestinalis (strain P15)</name>
    <name type="common">Giardia lamblia</name>
    <dbReference type="NCBI Taxonomy" id="658858"/>
    <lineage>
        <taxon>Eukaryota</taxon>
        <taxon>Metamonada</taxon>
        <taxon>Diplomonadida</taxon>
        <taxon>Hexamitidae</taxon>
        <taxon>Giardiinae</taxon>
        <taxon>Giardia</taxon>
    </lineage>
</organism>
<feature type="compositionally biased region" description="Pro residues" evidence="1">
    <location>
        <begin position="436"/>
        <end position="452"/>
    </location>
</feature>